<reference evidence="2" key="1">
    <citation type="journal article" date="2023" name="Nat. Plants">
        <title>Single-cell RNA sequencing provides a high-resolution roadmap for understanding the multicellular compartmentation of specialized metabolism.</title>
        <authorList>
            <person name="Sun S."/>
            <person name="Shen X."/>
            <person name="Li Y."/>
            <person name="Li Y."/>
            <person name="Wang S."/>
            <person name="Li R."/>
            <person name="Zhang H."/>
            <person name="Shen G."/>
            <person name="Guo B."/>
            <person name="Wei J."/>
            <person name="Xu J."/>
            <person name="St-Pierre B."/>
            <person name="Chen S."/>
            <person name="Sun C."/>
        </authorList>
    </citation>
    <scope>NUCLEOTIDE SEQUENCE [LARGE SCALE GENOMIC DNA]</scope>
</reference>
<evidence type="ECO:0000313" key="2">
    <source>
        <dbReference type="Proteomes" id="UP001060085"/>
    </source>
</evidence>
<organism evidence="1 2">
    <name type="scientific">Catharanthus roseus</name>
    <name type="common">Madagascar periwinkle</name>
    <name type="synonym">Vinca rosea</name>
    <dbReference type="NCBI Taxonomy" id="4058"/>
    <lineage>
        <taxon>Eukaryota</taxon>
        <taxon>Viridiplantae</taxon>
        <taxon>Streptophyta</taxon>
        <taxon>Embryophyta</taxon>
        <taxon>Tracheophyta</taxon>
        <taxon>Spermatophyta</taxon>
        <taxon>Magnoliopsida</taxon>
        <taxon>eudicotyledons</taxon>
        <taxon>Gunneridae</taxon>
        <taxon>Pentapetalae</taxon>
        <taxon>asterids</taxon>
        <taxon>lamiids</taxon>
        <taxon>Gentianales</taxon>
        <taxon>Apocynaceae</taxon>
        <taxon>Rauvolfioideae</taxon>
        <taxon>Vinceae</taxon>
        <taxon>Catharanthinae</taxon>
        <taxon>Catharanthus</taxon>
    </lineage>
</organism>
<protein>
    <submittedName>
        <fullName evidence="1">Uncharacterized protein</fullName>
    </submittedName>
</protein>
<proteinExistence type="predicted"/>
<dbReference type="Proteomes" id="UP001060085">
    <property type="component" value="Linkage Group LG04"/>
</dbReference>
<gene>
    <name evidence="1" type="ORF">M9H77_17866</name>
</gene>
<dbReference type="EMBL" id="CM044704">
    <property type="protein sequence ID" value="KAI5668013.1"/>
    <property type="molecule type" value="Genomic_DNA"/>
</dbReference>
<name>A0ACC0B5T9_CATRO</name>
<accession>A0ACC0B5T9</accession>
<sequence length="613" mass="66906">MEDIEDLLVGSGGGVAPGFRLPVAAAVRLNPKQQSKKVSQSIPKVASDVPGTQTIYIKTFGCSHNQSDSEYMAGQLAAFGYGLSDTPDEADLWLINTCTVKSPSQSAMDTLISKCKSAKKPLVVAGCVPQGSRDLKELEGISIVGVQQIDRVVEVVEETLKGHEVRLLTRRTLPALDLPKVRKNKFVEILPINVGCLGACTYCKTKHARGHLGSYTVDSLVGRVRAVIADGVKEIWLSSEDTGAYGRDIGVNLPILLNAIVAELPLDGSTMLRIGMTNPPYILEHLKEIADVLYHPCVYSFLHVPVQSGSDSILTGMKREYTVGEFKKVVDTLMELVPGMQIATDIICGFPGETDEDFAQTVDLIKEYKFPQVHISQFYPRPGTPAARMKKVPSTVVKKRSRELTTVFESFTPYNGMEGRVERIWVTEIATDGIHLVGHTKGYIQVLVTGPESMLGTSAIVKITSTGRWSVFGEVIEILDQKTEADSCIRNREVYSSCFNLDSSVCSKEPESCTCGTSDCCGQVPVKDRTASIPMNEAKLTDQNSQNLIQQLLRKRKNDAHKIENGIALEDSGQSHVMSVLGWSSVDKALLGGIFVSLLTILALFLYLGSKKF</sequence>
<keyword evidence="2" id="KW-1185">Reference proteome</keyword>
<evidence type="ECO:0000313" key="1">
    <source>
        <dbReference type="EMBL" id="KAI5668013.1"/>
    </source>
</evidence>
<comment type="caution">
    <text evidence="1">The sequence shown here is derived from an EMBL/GenBank/DDBJ whole genome shotgun (WGS) entry which is preliminary data.</text>
</comment>